<name>A0A318NVS1_9ACTN</name>
<dbReference type="EMBL" id="PYBV01000014">
    <property type="protein sequence ID" value="PYC71089.1"/>
    <property type="molecule type" value="Genomic_DNA"/>
</dbReference>
<organism evidence="3 4">
    <name type="scientific">Micromonospora arborensis</name>
    <dbReference type="NCBI Taxonomy" id="2116518"/>
    <lineage>
        <taxon>Bacteria</taxon>
        <taxon>Bacillati</taxon>
        <taxon>Actinomycetota</taxon>
        <taxon>Actinomycetes</taxon>
        <taxon>Micromonosporales</taxon>
        <taxon>Micromonosporaceae</taxon>
        <taxon>Micromonospora</taxon>
    </lineage>
</organism>
<keyword evidence="2" id="KW-0472">Membrane</keyword>
<comment type="caution">
    <text evidence="3">The sequence shown here is derived from an EMBL/GenBank/DDBJ whole genome shotgun (WGS) entry which is preliminary data.</text>
</comment>
<dbReference type="RefSeq" id="WP_110563663.1">
    <property type="nucleotide sequence ID" value="NZ_PYBV01000014.1"/>
</dbReference>
<reference evidence="3 4" key="1">
    <citation type="submission" date="2018-03" db="EMBL/GenBank/DDBJ databases">
        <title>Bioinformatic expansion and discovery of thiopeptide antibiotics.</title>
        <authorList>
            <person name="Schwalen C.J."/>
            <person name="Hudson G.A."/>
            <person name="Mitchell D.A."/>
        </authorList>
    </citation>
    <scope>NUCLEOTIDE SEQUENCE [LARGE SCALE GENOMIC DNA]</scope>
    <source>
        <strain evidence="3 4">NRRL 8041</strain>
    </source>
</reference>
<sequence>MTVDEELSRALAELSGTLTPQPDPYGRARARYRRSRQRRLGGLALALVVSVGGAAFAIADPGRTTQPPPADSTESSAPVVAWSDKLLQSPPRGVVGQDSGYVRQLSELLLAAQRRGDIPRMDVPVTAVKVLFVDDVGGQRIALAAFVRDQPDPATGWPSTAMWLSADEGASAEELVSTNAVRGVSDGLEPYESLALGDPSGPGKVIHVAIAPAGCVFLSSPLPNGTAFQWTPEPTGSYLIRTPKTQRPEWWRVDCGAVTRKMIPGPGSLLPDSITDAQLATAMSRVRGSVPEQRARLMVSEYAKSRGYQLAALPSVVWGGHATGLPARSTGGSPAADASLESGEATILAAPAAGGGWIGQVTIDLDRPRLNGVIGTGASFVVTADPTDPAGVLAVSIDSDNIGDEGERTLLVVTPAAATRVRVAQDGREVATAAVSGAGAVVPVPHSMTGLVVEALDASGRTLASGQVAGDGAASTLETDTWNQD</sequence>
<accession>A0A318NVS1</accession>
<gene>
    <name evidence="3" type="ORF">C7C45_11760</name>
</gene>
<dbReference type="OrthoDB" id="3380977at2"/>
<dbReference type="Proteomes" id="UP000248333">
    <property type="component" value="Unassembled WGS sequence"/>
</dbReference>
<proteinExistence type="predicted"/>
<keyword evidence="4" id="KW-1185">Reference proteome</keyword>
<protein>
    <submittedName>
        <fullName evidence="3">Uncharacterized protein</fullName>
    </submittedName>
</protein>
<evidence type="ECO:0000256" key="2">
    <source>
        <dbReference type="SAM" id="Phobius"/>
    </source>
</evidence>
<keyword evidence="2" id="KW-1133">Transmembrane helix</keyword>
<feature type="transmembrane region" description="Helical" evidence="2">
    <location>
        <begin position="40"/>
        <end position="59"/>
    </location>
</feature>
<feature type="region of interest" description="Disordered" evidence="1">
    <location>
        <begin position="1"/>
        <end position="27"/>
    </location>
</feature>
<evidence type="ECO:0000313" key="4">
    <source>
        <dbReference type="Proteomes" id="UP000248333"/>
    </source>
</evidence>
<dbReference type="AlphaFoldDB" id="A0A318NVS1"/>
<evidence type="ECO:0000256" key="1">
    <source>
        <dbReference type="SAM" id="MobiDB-lite"/>
    </source>
</evidence>
<keyword evidence="2" id="KW-0812">Transmembrane</keyword>
<evidence type="ECO:0000313" key="3">
    <source>
        <dbReference type="EMBL" id="PYC71089.1"/>
    </source>
</evidence>